<evidence type="ECO:0000256" key="1">
    <source>
        <dbReference type="ARBA" id="ARBA00023015"/>
    </source>
</evidence>
<evidence type="ECO:0000256" key="3">
    <source>
        <dbReference type="ARBA" id="ARBA00023163"/>
    </source>
</evidence>
<keyword evidence="6" id="KW-1185">Reference proteome</keyword>
<dbReference type="GO" id="GO:0005829">
    <property type="term" value="C:cytosol"/>
    <property type="evidence" value="ECO:0007669"/>
    <property type="project" value="TreeGrafter"/>
</dbReference>
<evidence type="ECO:0000259" key="4">
    <source>
        <dbReference type="PROSITE" id="PS01124"/>
    </source>
</evidence>
<keyword evidence="2" id="KW-0238">DNA-binding</keyword>
<dbReference type="PANTHER" id="PTHR47894">
    <property type="entry name" value="HTH-TYPE TRANSCRIPTIONAL REGULATOR GADX"/>
    <property type="match status" value="1"/>
</dbReference>
<dbReference type="InterPro" id="IPR009057">
    <property type="entry name" value="Homeodomain-like_sf"/>
</dbReference>
<dbReference type="SUPFAM" id="SSF46689">
    <property type="entry name" value="Homeodomain-like"/>
    <property type="match status" value="1"/>
</dbReference>
<evidence type="ECO:0000313" key="5">
    <source>
        <dbReference type="EMBL" id="GGJ91542.1"/>
    </source>
</evidence>
<dbReference type="AlphaFoldDB" id="A0A917UWV1"/>
<dbReference type="EMBL" id="BMPO01000003">
    <property type="protein sequence ID" value="GGJ91542.1"/>
    <property type="molecule type" value="Genomic_DNA"/>
</dbReference>
<organism evidence="5 6">
    <name type="scientific">Pseudomonas matsuisoli</name>
    <dbReference type="NCBI Taxonomy" id="1515666"/>
    <lineage>
        <taxon>Bacteria</taxon>
        <taxon>Pseudomonadati</taxon>
        <taxon>Pseudomonadota</taxon>
        <taxon>Gammaproteobacteria</taxon>
        <taxon>Pseudomonadales</taxon>
        <taxon>Pseudomonadaceae</taxon>
        <taxon>Pseudomonas</taxon>
    </lineage>
</organism>
<reference evidence="5" key="1">
    <citation type="journal article" date="2014" name="Int. J. Syst. Evol. Microbiol.">
        <title>Complete genome sequence of Corynebacterium casei LMG S-19264T (=DSM 44701T), isolated from a smear-ripened cheese.</title>
        <authorList>
            <consortium name="US DOE Joint Genome Institute (JGI-PGF)"/>
            <person name="Walter F."/>
            <person name="Albersmeier A."/>
            <person name="Kalinowski J."/>
            <person name="Ruckert C."/>
        </authorList>
    </citation>
    <scope>NUCLEOTIDE SEQUENCE</scope>
    <source>
        <strain evidence="5">JCM 30078</strain>
    </source>
</reference>
<keyword evidence="1" id="KW-0805">Transcription regulation</keyword>
<evidence type="ECO:0000256" key="2">
    <source>
        <dbReference type="ARBA" id="ARBA00023125"/>
    </source>
</evidence>
<dbReference type="PROSITE" id="PS01124">
    <property type="entry name" value="HTH_ARAC_FAMILY_2"/>
    <property type="match status" value="1"/>
</dbReference>
<name>A0A917UWV1_9PSED</name>
<dbReference type="SMART" id="SM00342">
    <property type="entry name" value="HTH_ARAC"/>
    <property type="match status" value="1"/>
</dbReference>
<comment type="caution">
    <text evidence="5">The sequence shown here is derived from an EMBL/GenBank/DDBJ whole genome shotgun (WGS) entry which is preliminary data.</text>
</comment>
<dbReference type="GO" id="GO:0003700">
    <property type="term" value="F:DNA-binding transcription factor activity"/>
    <property type="evidence" value="ECO:0007669"/>
    <property type="project" value="InterPro"/>
</dbReference>
<feature type="domain" description="HTH araC/xylS-type" evidence="4">
    <location>
        <begin position="242"/>
        <end position="340"/>
    </location>
</feature>
<dbReference type="InterPro" id="IPR018060">
    <property type="entry name" value="HTH_AraC"/>
</dbReference>
<keyword evidence="3" id="KW-0804">Transcription</keyword>
<dbReference type="Pfam" id="PF12625">
    <property type="entry name" value="Arabinose_bd"/>
    <property type="match status" value="1"/>
</dbReference>
<dbReference type="GO" id="GO:0000976">
    <property type="term" value="F:transcription cis-regulatory region binding"/>
    <property type="evidence" value="ECO:0007669"/>
    <property type="project" value="TreeGrafter"/>
</dbReference>
<protein>
    <submittedName>
        <fullName evidence="5">Transcriptional regulator</fullName>
    </submittedName>
</protein>
<dbReference type="InterPro" id="IPR032687">
    <property type="entry name" value="AraC-type_N"/>
</dbReference>
<gene>
    <name evidence="5" type="ORF">GCM10009304_16650</name>
</gene>
<dbReference type="RefSeq" id="WP_188982732.1">
    <property type="nucleotide sequence ID" value="NZ_BMPO01000003.1"/>
</dbReference>
<dbReference type="Pfam" id="PF12833">
    <property type="entry name" value="HTH_18"/>
    <property type="match status" value="1"/>
</dbReference>
<proteinExistence type="predicted"/>
<dbReference type="Gene3D" id="1.10.10.60">
    <property type="entry name" value="Homeodomain-like"/>
    <property type="match status" value="1"/>
</dbReference>
<dbReference type="PANTHER" id="PTHR47894:SF1">
    <property type="entry name" value="HTH-TYPE TRANSCRIPTIONAL REGULATOR VQSM"/>
    <property type="match status" value="1"/>
</dbReference>
<dbReference type="Proteomes" id="UP000635983">
    <property type="component" value="Unassembled WGS sequence"/>
</dbReference>
<sequence>MSAARIRLGDLSVGLISCLAEFADNAGLDTTALLARYGMDAHRLAQADARLSIARYMHFGHTLRQLSGDPAIGLKAARYSRLSSLGLAGAAARHAPDIGSAMNVLTRLEPLFLQNYRGQSSVHADGNGLWLRFYSISPYNAYNCFAVDTQLAGWCRQLSEVAGCSIVPDRVQIEFAAPAYADCYSTTFGCKVEFEAPHNQIRLSEATVALPGADHCPTTYAQLLAVCERELQSRTRTYTLRERVVQLLGPLLHGSEPELDDVARELNLPAWTLRRKLAEEGTGFRQLLADTRRDLAVAYIRDTELSFGEIAYLLGFSSAEAFQRAFKRWCDSTPGDYRRAARSER</sequence>
<reference evidence="5" key="2">
    <citation type="submission" date="2020-09" db="EMBL/GenBank/DDBJ databases">
        <authorList>
            <person name="Sun Q."/>
            <person name="Ohkuma M."/>
        </authorList>
    </citation>
    <scope>NUCLEOTIDE SEQUENCE</scope>
    <source>
        <strain evidence="5">JCM 30078</strain>
    </source>
</reference>
<accession>A0A917UWV1</accession>
<evidence type="ECO:0000313" key="6">
    <source>
        <dbReference type="Proteomes" id="UP000635983"/>
    </source>
</evidence>